<reference evidence="1" key="1">
    <citation type="submission" date="2015-02" db="EMBL/GenBank/DDBJ databases">
        <title>Genome Assembly of Bacillaceae bacterium MTCC 8252.</title>
        <authorList>
            <person name="Verma A."/>
            <person name="Khatri I."/>
            <person name="Mual P."/>
            <person name="Subramanian S."/>
            <person name="Krishnamurthi S."/>
        </authorList>
    </citation>
    <scope>NUCLEOTIDE SEQUENCE [LARGE SCALE GENOMIC DNA]</scope>
    <source>
        <strain evidence="1">MTCC 8252</strain>
    </source>
</reference>
<protein>
    <submittedName>
        <fullName evidence="1">Uncharacterized protein</fullName>
    </submittedName>
</protein>
<gene>
    <name evidence="1" type="ORF">QY95_03950</name>
</gene>
<proteinExistence type="predicted"/>
<sequence length="94" mass="11015">MESIDPKSLSPYLSIPVYVSIQDENGEEAPWMEKIIQQAKLCPDGTHIRLYFDRRDFLAIPRLSRVTEEGSQWTAYDERTQLAYVIRREETCYG</sequence>
<evidence type="ECO:0000313" key="2">
    <source>
        <dbReference type="Proteomes" id="UP000031563"/>
    </source>
</evidence>
<dbReference type="RefSeq" id="WP_039235492.1">
    <property type="nucleotide sequence ID" value="NZ_JWIQ02000039.1"/>
</dbReference>
<accession>A0A0F5HLS6</accession>
<dbReference type="OrthoDB" id="2909996at2"/>
<keyword evidence="2" id="KW-1185">Reference proteome</keyword>
<comment type="caution">
    <text evidence="1">The sequence shown here is derived from an EMBL/GenBank/DDBJ whole genome shotgun (WGS) entry which is preliminary data.</text>
</comment>
<evidence type="ECO:0000313" key="1">
    <source>
        <dbReference type="EMBL" id="KKB34339.1"/>
    </source>
</evidence>
<organism evidence="1 2">
    <name type="scientific">Bacillus thermotolerans</name>
    <name type="common">Quasibacillus thermotolerans</name>
    <dbReference type="NCBI Taxonomy" id="1221996"/>
    <lineage>
        <taxon>Bacteria</taxon>
        <taxon>Bacillati</taxon>
        <taxon>Bacillota</taxon>
        <taxon>Bacilli</taxon>
        <taxon>Bacillales</taxon>
        <taxon>Bacillaceae</taxon>
        <taxon>Bacillus</taxon>
    </lineage>
</organism>
<accession>A0A0F5HXW3</accession>
<dbReference type="AlphaFoldDB" id="A0A0F5HLS6"/>
<dbReference type="Proteomes" id="UP000031563">
    <property type="component" value="Unassembled WGS sequence"/>
</dbReference>
<dbReference type="STRING" id="1221996.QY95_03950"/>
<name>A0A0F5HLS6_BACTR</name>
<dbReference type="EMBL" id="JWIR02000086">
    <property type="protein sequence ID" value="KKB34339.1"/>
    <property type="molecule type" value="Genomic_DNA"/>
</dbReference>